<proteinExistence type="predicted"/>
<comment type="function">
    <text evidence="8">Acrosomal protein that maintains proacrosin (pro-ACR) as an enzymatically inactive zymogen in the acrosome. Involved also in the acrosome formation.</text>
</comment>
<evidence type="ECO:0000256" key="2">
    <source>
        <dbReference type="ARBA" id="ARBA00018940"/>
    </source>
</evidence>
<keyword evidence="4" id="KW-0732">Signal</keyword>
<keyword evidence="5" id="KW-0968">Cytoplasmic vesicle</keyword>
<evidence type="ECO:0000256" key="8">
    <source>
        <dbReference type="ARBA" id="ARBA00045517"/>
    </source>
</evidence>
<protein>
    <recommendedName>
        <fullName evidence="2">Acrosin-binding protein</fullName>
    </recommendedName>
    <alternativeName>
        <fullName evidence="6">Acrosin-binding protein, 60 kDa form</fullName>
    </alternativeName>
    <alternativeName>
        <fullName evidence="7">Proacrosin-binding protein sp32</fullName>
    </alternativeName>
</protein>
<dbReference type="GO" id="GO:0001669">
    <property type="term" value="C:acrosomal vesicle"/>
    <property type="evidence" value="ECO:0007669"/>
    <property type="project" value="UniProtKB-SubCell"/>
</dbReference>
<organism evidence="10 11">
    <name type="scientific">Xenopus laevis</name>
    <name type="common">African clawed frog</name>
    <dbReference type="NCBI Taxonomy" id="8355"/>
    <lineage>
        <taxon>Eukaryota</taxon>
        <taxon>Metazoa</taxon>
        <taxon>Chordata</taxon>
        <taxon>Craniata</taxon>
        <taxon>Vertebrata</taxon>
        <taxon>Euteleostomi</taxon>
        <taxon>Amphibia</taxon>
        <taxon>Batrachia</taxon>
        <taxon>Anura</taxon>
        <taxon>Pipoidea</taxon>
        <taxon>Pipidae</taxon>
        <taxon>Xenopodinae</taxon>
        <taxon>Xenopus</taxon>
        <taxon>Xenopus</taxon>
    </lineage>
</organism>
<evidence type="ECO:0000313" key="10">
    <source>
        <dbReference type="EMBL" id="OCT69925.1"/>
    </source>
</evidence>
<feature type="compositionally biased region" description="Polar residues" evidence="9">
    <location>
        <begin position="297"/>
        <end position="308"/>
    </location>
</feature>
<evidence type="ECO:0000256" key="9">
    <source>
        <dbReference type="SAM" id="MobiDB-lite"/>
    </source>
</evidence>
<keyword evidence="3" id="KW-0597">Phosphoprotein</keyword>
<dbReference type="AlphaFoldDB" id="A0A974CAX1"/>
<feature type="compositionally biased region" description="Polar residues" evidence="9">
    <location>
        <begin position="320"/>
        <end position="330"/>
    </location>
</feature>
<evidence type="ECO:0000256" key="1">
    <source>
        <dbReference type="ARBA" id="ARBA00004218"/>
    </source>
</evidence>
<comment type="subcellular location">
    <subcellularLocation>
        <location evidence="1">Cytoplasmic vesicle</location>
        <location evidence="1">Secretory vesicle</location>
        <location evidence="1">Acrosome</location>
    </subcellularLocation>
</comment>
<reference evidence="11" key="1">
    <citation type="journal article" date="2016" name="Nature">
        <title>Genome evolution in the allotetraploid frog Xenopus laevis.</title>
        <authorList>
            <person name="Session A.M."/>
            <person name="Uno Y."/>
            <person name="Kwon T."/>
            <person name="Chapman J.A."/>
            <person name="Toyoda A."/>
            <person name="Takahashi S."/>
            <person name="Fukui A."/>
            <person name="Hikosaka A."/>
            <person name="Suzuki A."/>
            <person name="Kondo M."/>
            <person name="van Heeringen S.J."/>
            <person name="Quigley I."/>
            <person name="Heinz S."/>
            <person name="Ogino H."/>
            <person name="Ochi H."/>
            <person name="Hellsten U."/>
            <person name="Lyons J.B."/>
            <person name="Simakov O."/>
            <person name="Putnam N."/>
            <person name="Stites J."/>
            <person name="Kuroki Y."/>
            <person name="Tanaka T."/>
            <person name="Michiue T."/>
            <person name="Watanabe M."/>
            <person name="Bogdanovic O."/>
            <person name="Lister R."/>
            <person name="Georgiou G."/>
            <person name="Paranjpe S.S."/>
            <person name="van Kruijsbergen I."/>
            <person name="Shu S."/>
            <person name="Carlson J."/>
            <person name="Kinoshita T."/>
            <person name="Ohta Y."/>
            <person name="Mawaribuchi S."/>
            <person name="Jenkins J."/>
            <person name="Grimwood J."/>
            <person name="Schmutz J."/>
            <person name="Mitros T."/>
            <person name="Mozaffari S.V."/>
            <person name="Suzuki Y."/>
            <person name="Haramoto Y."/>
            <person name="Yamamoto T.S."/>
            <person name="Takagi C."/>
            <person name="Heald R."/>
            <person name="Miller K."/>
            <person name="Haudenschild C."/>
            <person name="Kitzman J."/>
            <person name="Nakayama T."/>
            <person name="Izutsu Y."/>
            <person name="Robert J."/>
            <person name="Fortriede J."/>
            <person name="Burns K."/>
            <person name="Lotay V."/>
            <person name="Karimi K."/>
            <person name="Yasuoka Y."/>
            <person name="Dichmann D.S."/>
            <person name="Flajnik M.F."/>
            <person name="Houston D.W."/>
            <person name="Shendure J."/>
            <person name="DuPasquier L."/>
            <person name="Vize P.D."/>
            <person name="Zorn A.M."/>
            <person name="Ito M."/>
            <person name="Marcotte E.M."/>
            <person name="Wallingford J.B."/>
            <person name="Ito Y."/>
            <person name="Asashima M."/>
            <person name="Ueno N."/>
            <person name="Matsuda Y."/>
            <person name="Veenstra G.J."/>
            <person name="Fujiyama A."/>
            <person name="Harland R.M."/>
            <person name="Taira M."/>
            <person name="Rokhsar D.S."/>
        </authorList>
    </citation>
    <scope>NUCLEOTIDE SEQUENCE [LARGE SCALE GENOMIC DNA]</scope>
    <source>
        <strain evidence="11">J</strain>
    </source>
</reference>
<feature type="compositionally biased region" description="Basic and acidic residues" evidence="9">
    <location>
        <begin position="351"/>
        <end position="366"/>
    </location>
</feature>
<feature type="region of interest" description="Disordered" evidence="9">
    <location>
        <begin position="211"/>
        <end position="384"/>
    </location>
</feature>
<feature type="compositionally biased region" description="Polar residues" evidence="9">
    <location>
        <begin position="219"/>
        <end position="232"/>
    </location>
</feature>
<dbReference type="GO" id="GO:0005634">
    <property type="term" value="C:nucleus"/>
    <property type="evidence" value="ECO:0007669"/>
    <property type="project" value="TreeGrafter"/>
</dbReference>
<sequence length="384" mass="42979">MPEPMAKSLCARRLVTGCEERTIRRFDAYENHGIVPTGPVCTDLKTVSRFDSFCDFARFRCLHALHYIKDSDSVESESIPPNCPFFGGTVPLFTAQPAVPHLYWKVPIFFALNSQKKKHSFSLNWLLAESAEHLTGANKRIPCEDNELMTIQTPAATSENDLSFKSTPPQEISTNNNQQILTELKAKRNIIGQQHFKTLEEPEYIEEVSDDDNIGFAGPQNTPSSGVETTAVTHKPTSHQQATPKRENDKVKHNAYEIAWTKLKPANNKETTPKPQATEETSEDSDTDDDLRGFAMPQNSPSDETNTAMPKPSKARSIQLEMSTKKNGAQKSFDGLNKPNSYELAWSKLKPANDNHKITESTKPQDNEETDRSDDIRGFLGPPN</sequence>
<dbReference type="Pfam" id="PF07222">
    <property type="entry name" value="PBP_sp32"/>
    <property type="match status" value="1"/>
</dbReference>
<dbReference type="PANTHER" id="PTHR21362">
    <property type="entry name" value="ACROSIN-BINDING PROTEIN"/>
    <property type="match status" value="1"/>
</dbReference>
<gene>
    <name evidence="10" type="ORF">XELAEV_18036851mg</name>
</gene>
<dbReference type="EMBL" id="CM004479">
    <property type="protein sequence ID" value="OCT69925.1"/>
    <property type="molecule type" value="Genomic_DNA"/>
</dbReference>
<name>A0A974CAX1_XENLA</name>
<feature type="compositionally biased region" description="Basic and acidic residues" evidence="9">
    <location>
        <begin position="244"/>
        <end position="255"/>
    </location>
</feature>
<dbReference type="OMA" id="DAYENHG"/>
<evidence type="ECO:0000256" key="6">
    <source>
        <dbReference type="ARBA" id="ARBA00032734"/>
    </source>
</evidence>
<evidence type="ECO:0000256" key="7">
    <source>
        <dbReference type="ARBA" id="ARBA00033453"/>
    </source>
</evidence>
<dbReference type="InterPro" id="IPR009865">
    <property type="entry name" value="Proacrosin-bd"/>
</dbReference>
<evidence type="ECO:0000256" key="3">
    <source>
        <dbReference type="ARBA" id="ARBA00022553"/>
    </source>
</evidence>
<evidence type="ECO:0000313" key="11">
    <source>
        <dbReference type="Proteomes" id="UP000694892"/>
    </source>
</evidence>
<dbReference type="Proteomes" id="UP000694892">
    <property type="component" value="Chromosome 7S"/>
</dbReference>
<evidence type="ECO:0000256" key="4">
    <source>
        <dbReference type="ARBA" id="ARBA00022729"/>
    </source>
</evidence>
<accession>A0A974CAX1</accession>
<dbReference type="PANTHER" id="PTHR21362:SF1">
    <property type="entry name" value="ACROSIN-BINDING PROTEIN"/>
    <property type="match status" value="1"/>
</dbReference>
<feature type="compositionally biased region" description="Acidic residues" evidence="9">
    <location>
        <begin position="280"/>
        <end position="289"/>
    </location>
</feature>
<evidence type="ECO:0000256" key="5">
    <source>
        <dbReference type="ARBA" id="ARBA00023329"/>
    </source>
</evidence>